<dbReference type="InterPro" id="IPR049704">
    <property type="entry name" value="Aminotrans_3_PPA_site"/>
</dbReference>
<dbReference type="GO" id="GO:0004015">
    <property type="term" value="F:adenosylmethionine-8-amino-7-oxononanoate transaminase activity"/>
    <property type="evidence" value="ECO:0007669"/>
    <property type="project" value="TreeGrafter"/>
</dbReference>
<keyword evidence="2" id="KW-0032">Aminotransferase</keyword>
<dbReference type="PANTHER" id="PTHR42684">
    <property type="entry name" value="ADENOSYLMETHIONINE-8-AMINO-7-OXONONANOATE AMINOTRANSFERASE"/>
    <property type="match status" value="1"/>
</dbReference>
<dbReference type="SUPFAM" id="SSF53383">
    <property type="entry name" value="PLP-dependent transferases"/>
    <property type="match status" value="1"/>
</dbReference>
<evidence type="ECO:0000256" key="1">
    <source>
        <dbReference type="ARBA" id="ARBA00004173"/>
    </source>
</evidence>
<evidence type="ECO:0000256" key="3">
    <source>
        <dbReference type="ARBA" id="ARBA00022679"/>
    </source>
</evidence>
<dbReference type="GO" id="GO:0005739">
    <property type="term" value="C:mitochondrion"/>
    <property type="evidence" value="ECO:0007669"/>
    <property type="project" value="UniProtKB-SubCell"/>
</dbReference>
<dbReference type="PANTHER" id="PTHR42684:SF3">
    <property type="entry name" value="ADENOSYLMETHIONINE-8-AMINO-7-OXONONANOATE AMINOTRANSFERASE"/>
    <property type="match status" value="1"/>
</dbReference>
<dbReference type="SUPFAM" id="SSF52540">
    <property type="entry name" value="P-loop containing nucleoside triphosphate hydrolases"/>
    <property type="match status" value="1"/>
</dbReference>
<dbReference type="Gene3D" id="3.40.50.300">
    <property type="entry name" value="P-loop containing nucleotide triphosphate hydrolases"/>
    <property type="match status" value="1"/>
</dbReference>
<dbReference type="Pfam" id="PF00202">
    <property type="entry name" value="Aminotran_3"/>
    <property type="match status" value="1"/>
</dbReference>
<dbReference type="Gene3D" id="3.40.640.10">
    <property type="entry name" value="Type I PLP-dependent aspartate aminotransferase-like (Major domain)"/>
    <property type="match status" value="1"/>
</dbReference>
<dbReference type="GO" id="GO:0030170">
    <property type="term" value="F:pyridoxal phosphate binding"/>
    <property type="evidence" value="ECO:0007669"/>
    <property type="project" value="InterPro"/>
</dbReference>
<dbReference type="OrthoDB" id="425114at2759"/>
<dbReference type="GO" id="GO:0004141">
    <property type="term" value="F:dethiobiotin synthase activity"/>
    <property type="evidence" value="ECO:0007669"/>
    <property type="project" value="TreeGrafter"/>
</dbReference>
<reference evidence="4 5" key="1">
    <citation type="submission" date="2019-02" db="EMBL/GenBank/DDBJ databases">
        <title>Genome sequencing of the rare red list fungi Antrodiella citrinella (Flaviporus citrinellus).</title>
        <authorList>
            <person name="Buettner E."/>
            <person name="Kellner H."/>
        </authorList>
    </citation>
    <scope>NUCLEOTIDE SEQUENCE [LARGE SCALE GENOMIC DNA]</scope>
    <source>
        <strain evidence="4 5">DSM 108506</strain>
    </source>
</reference>
<organism evidence="4 5">
    <name type="scientific">Antrodiella citrinella</name>
    <dbReference type="NCBI Taxonomy" id="2447956"/>
    <lineage>
        <taxon>Eukaryota</taxon>
        <taxon>Fungi</taxon>
        <taxon>Dikarya</taxon>
        <taxon>Basidiomycota</taxon>
        <taxon>Agaricomycotina</taxon>
        <taxon>Agaricomycetes</taxon>
        <taxon>Polyporales</taxon>
        <taxon>Steccherinaceae</taxon>
        <taxon>Antrodiella</taxon>
    </lineage>
</organism>
<gene>
    <name evidence="4" type="ORF">EUX98_g6795</name>
</gene>
<evidence type="ECO:0008006" key="6">
    <source>
        <dbReference type="Google" id="ProtNLM"/>
    </source>
</evidence>
<evidence type="ECO:0000256" key="2">
    <source>
        <dbReference type="ARBA" id="ARBA00022576"/>
    </source>
</evidence>
<evidence type="ECO:0000313" key="4">
    <source>
        <dbReference type="EMBL" id="THH27391.1"/>
    </source>
</evidence>
<keyword evidence="5" id="KW-1185">Reference proteome</keyword>
<sequence>MAQVPTDNEFVAAMTNHIKVCAAKSRDFTHLYAETAGGVHSPSLTGTSQLDAYRPLFLPTILIGDSRLGGISATVSSYESLALRGYTVDAILLFRDNYYRNWEYLQGYFAERNVHVVAFEAPPEKHSDPDINVRLTEQYYQKIVPTSREGDIFKLLSHLDDCHHQRLAELDSLPRRTLDSIWWPFVQHSHFTSEKDVTIIDSASADTFSVYNGLKIDPSKGGSLLEPHFDGSASWWTQGLGHAHPSLTLAAARAAGRYGHVMFPQATHLPALKLAERLVQSGPGQGWASRAFFSDDGSTGMEVAIKMALRAFAVRESGGMETRVKRRDLGVLGLKGSYHGDTIGAMDACEEGVYTSEWHEAKGYWFDPPTVAIRKGQTVISLPSAIAAESGDGADAIEAESLGWTYDMETRLHTPLAGVYRSYIERTLRQLKQRSECTLAALILEPIVMGAGGMIFVDPLYQRVLVDVVRASDPTTSHPEEWSGMPVIFDEVFVGFYRLGLQSTIPLLGVTPDISVHAKVLTGGLLPLAVTLASDSIFRAFYSEKKVDALLHGHSYTAYPVGCEVANESLKIIDNLSRSDPWRDAKQNWGHKRDVSITDAEKAIWSFWDHDFIDTLSNLDVVSEVMTLGTVLAIKIVDNSAGYQSHSAEKVLSGIREAVDDGTPSPISGGAPFGINFRTLGDVAYFMLSLNTSPEVTRAVERRIMKALRVT</sequence>
<comment type="subcellular location">
    <subcellularLocation>
        <location evidence="1">Mitochondrion</location>
    </subcellularLocation>
</comment>
<dbReference type="PROSITE" id="PS00600">
    <property type="entry name" value="AA_TRANSFER_CLASS_3"/>
    <property type="match status" value="1"/>
</dbReference>
<name>A0A4S4MQL7_9APHY</name>
<dbReference type="EMBL" id="SGPM01000255">
    <property type="protein sequence ID" value="THH27391.1"/>
    <property type="molecule type" value="Genomic_DNA"/>
</dbReference>
<dbReference type="InterPro" id="IPR005814">
    <property type="entry name" value="Aminotrans_3"/>
</dbReference>
<proteinExistence type="predicted"/>
<protein>
    <recommendedName>
        <fullName evidence="6">Dethiobiotin synthase</fullName>
    </recommendedName>
</protein>
<dbReference type="Proteomes" id="UP000308730">
    <property type="component" value="Unassembled WGS sequence"/>
</dbReference>
<dbReference type="InterPro" id="IPR027417">
    <property type="entry name" value="P-loop_NTPase"/>
</dbReference>
<keyword evidence="3" id="KW-0808">Transferase</keyword>
<comment type="caution">
    <text evidence="4">The sequence shown here is derived from an EMBL/GenBank/DDBJ whole genome shotgun (WGS) entry which is preliminary data.</text>
</comment>
<dbReference type="InterPro" id="IPR015424">
    <property type="entry name" value="PyrdxlP-dep_Trfase"/>
</dbReference>
<evidence type="ECO:0000313" key="5">
    <source>
        <dbReference type="Proteomes" id="UP000308730"/>
    </source>
</evidence>
<accession>A0A4S4MQL7</accession>
<dbReference type="GO" id="GO:0009102">
    <property type="term" value="P:biotin biosynthetic process"/>
    <property type="evidence" value="ECO:0007669"/>
    <property type="project" value="TreeGrafter"/>
</dbReference>
<dbReference type="AlphaFoldDB" id="A0A4S4MQL7"/>
<dbReference type="CDD" id="cd03109">
    <property type="entry name" value="DTBS"/>
    <property type="match status" value="1"/>
</dbReference>
<dbReference type="InterPro" id="IPR015421">
    <property type="entry name" value="PyrdxlP-dep_Trfase_major"/>
</dbReference>